<dbReference type="PANTHER" id="PTHR38459:SF1">
    <property type="entry name" value="PROPHAGE BACTOPRENOL-LINKED GLUCOSE TRANSLOCASE HOMOLOG"/>
    <property type="match status" value="1"/>
</dbReference>
<evidence type="ECO:0000256" key="3">
    <source>
        <dbReference type="ARBA" id="ARBA00022692"/>
    </source>
</evidence>
<dbReference type="InterPro" id="IPR051401">
    <property type="entry name" value="GtrA_CellWall_Glycosyl"/>
</dbReference>
<organism evidence="8 9">
    <name type="scientific">Novosphingobium aquiterrae</name>
    <dbReference type="NCBI Taxonomy" id="624388"/>
    <lineage>
        <taxon>Bacteria</taxon>
        <taxon>Pseudomonadati</taxon>
        <taxon>Pseudomonadota</taxon>
        <taxon>Alphaproteobacteria</taxon>
        <taxon>Sphingomonadales</taxon>
        <taxon>Sphingomonadaceae</taxon>
        <taxon>Novosphingobium</taxon>
    </lineage>
</organism>
<comment type="caution">
    <text evidence="8">The sequence shown here is derived from an EMBL/GenBank/DDBJ whole genome shotgun (WGS) entry which is preliminary data.</text>
</comment>
<evidence type="ECO:0000259" key="7">
    <source>
        <dbReference type="Pfam" id="PF04138"/>
    </source>
</evidence>
<accession>A0ABV6PJD0</accession>
<gene>
    <name evidence="8" type="ORF">ACFFF7_10915</name>
</gene>
<proteinExistence type="inferred from homology"/>
<name>A0ABV6PJD0_9SPHN</name>
<feature type="transmembrane region" description="Helical" evidence="6">
    <location>
        <begin position="12"/>
        <end position="34"/>
    </location>
</feature>
<comment type="subcellular location">
    <subcellularLocation>
        <location evidence="1">Membrane</location>
        <topology evidence="1">Multi-pass membrane protein</topology>
    </subcellularLocation>
</comment>
<evidence type="ECO:0000256" key="2">
    <source>
        <dbReference type="ARBA" id="ARBA00009399"/>
    </source>
</evidence>
<dbReference type="RefSeq" id="WP_379481383.1">
    <property type="nucleotide sequence ID" value="NZ_JBHLTL010000006.1"/>
</dbReference>
<feature type="transmembrane region" description="Helical" evidence="6">
    <location>
        <begin position="40"/>
        <end position="57"/>
    </location>
</feature>
<protein>
    <submittedName>
        <fullName evidence="8">GtrA family protein</fullName>
    </submittedName>
</protein>
<keyword evidence="9" id="KW-1185">Reference proteome</keyword>
<dbReference type="EMBL" id="JBHLTL010000006">
    <property type="protein sequence ID" value="MFC0589925.1"/>
    <property type="molecule type" value="Genomic_DNA"/>
</dbReference>
<dbReference type="Proteomes" id="UP001589943">
    <property type="component" value="Unassembled WGS sequence"/>
</dbReference>
<evidence type="ECO:0000313" key="9">
    <source>
        <dbReference type="Proteomes" id="UP001589943"/>
    </source>
</evidence>
<evidence type="ECO:0000313" key="8">
    <source>
        <dbReference type="EMBL" id="MFC0589925.1"/>
    </source>
</evidence>
<dbReference type="Pfam" id="PF04138">
    <property type="entry name" value="GtrA_DPMS_TM"/>
    <property type="match status" value="1"/>
</dbReference>
<comment type="similarity">
    <text evidence="2">Belongs to the GtrA family.</text>
</comment>
<evidence type="ECO:0000256" key="4">
    <source>
        <dbReference type="ARBA" id="ARBA00022989"/>
    </source>
</evidence>
<keyword evidence="3 6" id="KW-0812">Transmembrane</keyword>
<reference evidence="8 9" key="1">
    <citation type="submission" date="2024-09" db="EMBL/GenBank/DDBJ databases">
        <authorList>
            <person name="Sun Q."/>
            <person name="Mori K."/>
        </authorList>
    </citation>
    <scope>NUCLEOTIDE SEQUENCE [LARGE SCALE GENOMIC DNA]</scope>
    <source>
        <strain evidence="8 9">NCAIM B.02537</strain>
    </source>
</reference>
<evidence type="ECO:0000256" key="5">
    <source>
        <dbReference type="ARBA" id="ARBA00023136"/>
    </source>
</evidence>
<evidence type="ECO:0000256" key="1">
    <source>
        <dbReference type="ARBA" id="ARBA00004141"/>
    </source>
</evidence>
<dbReference type="PANTHER" id="PTHR38459">
    <property type="entry name" value="PROPHAGE BACTOPRENOL-LINKED GLUCOSE TRANSLOCASE HOMOLOG"/>
    <property type="match status" value="1"/>
</dbReference>
<feature type="transmembrane region" description="Helical" evidence="6">
    <location>
        <begin position="107"/>
        <end position="123"/>
    </location>
</feature>
<feature type="transmembrane region" description="Helical" evidence="6">
    <location>
        <begin position="78"/>
        <end position="101"/>
    </location>
</feature>
<keyword evidence="5 6" id="KW-0472">Membrane</keyword>
<dbReference type="InterPro" id="IPR007267">
    <property type="entry name" value="GtrA_DPMS_TM"/>
</dbReference>
<keyword evidence="4 6" id="KW-1133">Transmembrane helix</keyword>
<sequence>MLRRAADIVLVRYFIASLLALGVDMVTFLTLLHFGTAPTLAASAGYSLGIVAHWLLSSRAVFTDGLAAPGPERTRQKVLFLLSAMFGVGVTTGIVGAADFLGADPRLGKLVAIAVSFTVNWLLRRGLVFRASARA</sequence>
<feature type="domain" description="GtrA/DPMS transmembrane" evidence="7">
    <location>
        <begin position="12"/>
        <end position="129"/>
    </location>
</feature>
<evidence type="ECO:0000256" key="6">
    <source>
        <dbReference type="SAM" id="Phobius"/>
    </source>
</evidence>